<dbReference type="EMBL" id="JALAZD010000001">
    <property type="protein sequence ID" value="MCI0126543.1"/>
    <property type="molecule type" value="Genomic_DNA"/>
</dbReference>
<keyword evidence="1" id="KW-0812">Transmembrane</keyword>
<evidence type="ECO:0000313" key="3">
    <source>
        <dbReference type="Proteomes" id="UP001156140"/>
    </source>
</evidence>
<organism evidence="2 3">
    <name type="scientific">Paradevosia shaoguanensis</name>
    <dbReference type="NCBI Taxonomy" id="1335043"/>
    <lineage>
        <taxon>Bacteria</taxon>
        <taxon>Pseudomonadati</taxon>
        <taxon>Pseudomonadota</taxon>
        <taxon>Alphaproteobacteria</taxon>
        <taxon>Hyphomicrobiales</taxon>
        <taxon>Devosiaceae</taxon>
        <taxon>Paradevosia</taxon>
    </lineage>
</organism>
<feature type="transmembrane region" description="Helical" evidence="1">
    <location>
        <begin position="182"/>
        <end position="202"/>
    </location>
</feature>
<evidence type="ECO:0000256" key="1">
    <source>
        <dbReference type="SAM" id="Phobius"/>
    </source>
</evidence>
<proteinExistence type="predicted"/>
<reference evidence="2" key="1">
    <citation type="submission" date="2022-03" db="EMBL/GenBank/DDBJ databases">
        <title>The complete genome sequence of a Methyloterrigena soli.</title>
        <authorList>
            <person name="Zi Z."/>
        </authorList>
    </citation>
    <scope>NUCLEOTIDE SEQUENCE</scope>
    <source>
        <strain evidence="2">M48</strain>
    </source>
</reference>
<gene>
    <name evidence="2" type="primary">zorA</name>
    <name evidence="2" type="ORF">ML536_06850</name>
</gene>
<sequence>MLDKVLWSGWFRFICFWALAIGVPVAADFQFEFLDFAQIGDTAWSAITAAGSAEGATAIAALSEPGFAVSLAVGLGVVGAGLLVAYLVMHFLMLRLGMWGLRRIVGRHKNRKDFAEAYETFVYPRLVAHPLVGHAWKEFDETVLKGDGSPDGVIGNTVRPQAFINFGLLKEKLPGLKMLGSISGYFVGVGLLLTFAGIVLALNKASSTVSADNAEAMQAAMQDLLHIASFKFSTSIAGLGVSIVFAIVARLIVIYAEGALSRFCDAIERQLRYTPPQSIAVEMNEVAKEQRDQLKEINSDRYFTKLAESITPLIEQALGRAMAPVTQQIGDAIGTLSNTSQSGVTDLLKKFSESVQGGAGTELKLLASTLAETNAALQQTQRGLNGSGEDFSRKMAEAAETMSRLVNEAGSRLEGSAESSRVALQEVVEAMRAAFERANAQVESDLGNAAQGASAKVEAAMADVMERLGGQLGSFMSAMQEFQDSSARNVATTRDQLSTLQTEAAGIVGKASAEAAEALQSGLADVLAKVRDEVSRLESAMQNGVSAYLGQATAISTATEKTREAADAFSGVATQVRNAAAPLIQSGEQITTASADLRTAVDRSTSELQRASAASSELAQSLREQVSRLNETWDKYREQFDKVDQSLAAAVGTLSETTEAQFQRLVDHVNQMDRELAKVLGSLQPTVEAIGGGAQDLSEILDEWVRRQAPQAAE</sequence>
<keyword evidence="3" id="KW-1185">Reference proteome</keyword>
<dbReference type="Proteomes" id="UP001156140">
    <property type="component" value="Unassembled WGS sequence"/>
</dbReference>
<keyword evidence="1" id="KW-0472">Membrane</keyword>
<keyword evidence="1" id="KW-1133">Transmembrane helix</keyword>
<dbReference type="NCBIfam" id="NF033914">
    <property type="entry name" value="antiphage_ZorA_1"/>
    <property type="match status" value="1"/>
</dbReference>
<feature type="transmembrane region" description="Helical" evidence="1">
    <location>
        <begin position="232"/>
        <end position="253"/>
    </location>
</feature>
<comment type="caution">
    <text evidence="2">The sequence shown here is derived from an EMBL/GenBank/DDBJ whole genome shotgun (WGS) entry which is preliminary data.</text>
</comment>
<protein>
    <submittedName>
        <fullName evidence="2">Anti-phage defense ZorAB system protein ZorA</fullName>
    </submittedName>
</protein>
<dbReference type="RefSeq" id="WP_281735383.1">
    <property type="nucleotide sequence ID" value="NZ_JAKETQ010000001.1"/>
</dbReference>
<name>A0AA41QLT9_9HYPH</name>
<evidence type="ECO:0000313" key="2">
    <source>
        <dbReference type="EMBL" id="MCI0126543.1"/>
    </source>
</evidence>
<accession>A0AA41QLT9</accession>
<feature type="transmembrane region" description="Helical" evidence="1">
    <location>
        <begin position="71"/>
        <end position="94"/>
    </location>
</feature>
<dbReference type="Gene3D" id="1.20.120.20">
    <property type="entry name" value="Apolipoprotein"/>
    <property type="match status" value="1"/>
</dbReference>
<dbReference type="AlphaFoldDB" id="A0AA41QLT9"/>